<gene>
    <name evidence="2" type="ORF">EC957_011479</name>
</gene>
<protein>
    <submittedName>
        <fullName evidence="2">Uncharacterized protein</fullName>
    </submittedName>
</protein>
<organism evidence="2 3">
    <name type="scientific">Mortierella hygrophila</name>
    <dbReference type="NCBI Taxonomy" id="979708"/>
    <lineage>
        <taxon>Eukaryota</taxon>
        <taxon>Fungi</taxon>
        <taxon>Fungi incertae sedis</taxon>
        <taxon>Mucoromycota</taxon>
        <taxon>Mortierellomycotina</taxon>
        <taxon>Mortierellomycetes</taxon>
        <taxon>Mortierellales</taxon>
        <taxon>Mortierellaceae</taxon>
        <taxon>Mortierella</taxon>
    </lineage>
</organism>
<comment type="caution">
    <text evidence="2">The sequence shown here is derived from an EMBL/GenBank/DDBJ whole genome shotgun (WGS) entry which is preliminary data.</text>
</comment>
<accession>A0A9P6F8M8</accession>
<dbReference type="AlphaFoldDB" id="A0A9P6F8M8"/>
<feature type="region of interest" description="Disordered" evidence="1">
    <location>
        <begin position="121"/>
        <end position="190"/>
    </location>
</feature>
<dbReference type="Proteomes" id="UP000723463">
    <property type="component" value="Unassembled WGS sequence"/>
</dbReference>
<evidence type="ECO:0000256" key="1">
    <source>
        <dbReference type="SAM" id="MobiDB-lite"/>
    </source>
</evidence>
<evidence type="ECO:0000313" key="3">
    <source>
        <dbReference type="Proteomes" id="UP000723463"/>
    </source>
</evidence>
<reference evidence="2" key="1">
    <citation type="journal article" date="2020" name="Fungal Divers.">
        <title>Resolving the Mortierellaceae phylogeny through synthesis of multi-gene phylogenetics and phylogenomics.</title>
        <authorList>
            <person name="Vandepol N."/>
            <person name="Liber J."/>
            <person name="Desiro A."/>
            <person name="Na H."/>
            <person name="Kennedy M."/>
            <person name="Barry K."/>
            <person name="Grigoriev I.V."/>
            <person name="Miller A.N."/>
            <person name="O'Donnell K."/>
            <person name="Stajich J.E."/>
            <person name="Bonito G."/>
        </authorList>
    </citation>
    <scope>NUCLEOTIDE SEQUENCE</scope>
    <source>
        <strain evidence="2">NRRL 2591</strain>
    </source>
</reference>
<feature type="compositionally biased region" description="Basic residues" evidence="1">
    <location>
        <begin position="121"/>
        <end position="140"/>
    </location>
</feature>
<sequence>MDVPSMVVAYLTDSRVEFKNKDNLNFATSIRVFVGGRQTPGSPTTNGSSDGPGTLTVEQVKARFAEAWSIHSQRKGELEMARRASKRYQTMDRPPPVDHKDTADIIKQEHPTTLHRPRYSVKTRTRKIKHEPPPARKHYSWKLWKEKPESLVVDATNAKPKSEGSAKTPSLKPARPVGPIDKKQVVQTLG</sequence>
<proteinExistence type="predicted"/>
<dbReference type="EMBL" id="JAAAXW010000080">
    <property type="protein sequence ID" value="KAF9544982.1"/>
    <property type="molecule type" value="Genomic_DNA"/>
</dbReference>
<name>A0A9P6F8M8_9FUNG</name>
<keyword evidence="3" id="KW-1185">Reference proteome</keyword>
<evidence type="ECO:0000313" key="2">
    <source>
        <dbReference type="EMBL" id="KAF9544982.1"/>
    </source>
</evidence>